<keyword evidence="2" id="KW-1185">Reference proteome</keyword>
<dbReference type="AlphaFoldDB" id="A0A0R3CYA6"/>
<sequence>MPPFVAFAGVLGGLAVVRWAYKTALRINEELEEMRLSRVTEAAQMGNIQTLKRDPVTGAYRPG</sequence>
<gene>
    <name evidence="1" type="ORF">AOQ71_35455</name>
</gene>
<organism evidence="1 2">
    <name type="scientific">Bradyrhizobium manausense</name>
    <dbReference type="NCBI Taxonomy" id="989370"/>
    <lineage>
        <taxon>Bacteria</taxon>
        <taxon>Pseudomonadati</taxon>
        <taxon>Pseudomonadota</taxon>
        <taxon>Alphaproteobacteria</taxon>
        <taxon>Hyphomicrobiales</taxon>
        <taxon>Nitrobacteraceae</taxon>
        <taxon>Bradyrhizobium</taxon>
    </lineage>
</organism>
<reference evidence="1 2" key="1">
    <citation type="submission" date="2015-09" db="EMBL/GenBank/DDBJ databases">
        <title>Draft Genome Sequence of Bradyrhizobium manausense Strain BR 3351T, a Novel Symbiotic Nitrogen-Fixing Alphaproteobacterium Isolated from Brazilian Amazon Rain Forest.</title>
        <authorList>
            <person name="De Araujo J.L."/>
            <person name="Zilli J.E."/>
        </authorList>
    </citation>
    <scope>NUCLEOTIDE SEQUENCE [LARGE SCALE GENOMIC DNA]</scope>
    <source>
        <strain evidence="1 2">BR3351</strain>
    </source>
</reference>
<evidence type="ECO:0000313" key="1">
    <source>
        <dbReference type="EMBL" id="KRQ02505.1"/>
    </source>
</evidence>
<name>A0A0R3CYA6_9BRAD</name>
<proteinExistence type="predicted"/>
<dbReference type="Proteomes" id="UP000051936">
    <property type="component" value="Unassembled WGS sequence"/>
</dbReference>
<accession>A0A0R3CYA6</accession>
<dbReference type="OrthoDB" id="8246396at2"/>
<dbReference type="STRING" id="989370.AOQ71_35455"/>
<dbReference type="RefSeq" id="WP_057757179.1">
    <property type="nucleotide sequence ID" value="NZ_LJYG01000110.1"/>
</dbReference>
<comment type="caution">
    <text evidence="1">The sequence shown here is derived from an EMBL/GenBank/DDBJ whole genome shotgun (WGS) entry which is preliminary data.</text>
</comment>
<evidence type="ECO:0000313" key="2">
    <source>
        <dbReference type="Proteomes" id="UP000051936"/>
    </source>
</evidence>
<dbReference type="EMBL" id="LJYG01000110">
    <property type="protein sequence ID" value="KRQ02505.1"/>
    <property type="molecule type" value="Genomic_DNA"/>
</dbReference>
<protein>
    <submittedName>
        <fullName evidence="1">Uncharacterized protein</fullName>
    </submittedName>
</protein>